<dbReference type="SMART" id="SM00421">
    <property type="entry name" value="HTH_LUXR"/>
    <property type="match status" value="1"/>
</dbReference>
<dbReference type="InterPro" id="IPR000792">
    <property type="entry name" value="Tscrpt_reg_LuxR_C"/>
</dbReference>
<dbReference type="InterPro" id="IPR016032">
    <property type="entry name" value="Sig_transdc_resp-reg_C-effctor"/>
</dbReference>
<protein>
    <submittedName>
        <fullName evidence="3">Non-specific serine/threonine protein kinase</fullName>
    </submittedName>
</protein>
<evidence type="ECO:0000256" key="1">
    <source>
        <dbReference type="SAM" id="MobiDB-lite"/>
    </source>
</evidence>
<feature type="domain" description="HTH luxR-type" evidence="2">
    <location>
        <begin position="712"/>
        <end position="777"/>
    </location>
</feature>
<sequence>MAPAASSAANGHRPARLPADTTSFVGRRRELAEVRRMLSESRMVTLSGVGGVGKTRLATQTAAAVRRAFPDGVRMVELAQVEKPELLVTTVMEALEIRDHSHRPPMDVLVERLRDKHALVVLDNCEHLHDECAVLAETLLRSASKLRILATSRHVLGISGEQTLSVPPLSLSGLDPPPRAGWAPPMPEAVQLFADRARSVVPDFAVTDANRAAVEGVCRRLDGLPLAIELAAVRLRVLSVEQLLERLDDRFRLLTGGSRAVLPRHQTLRALIDWSHLLCTEQERVLWARMSVFTGGCDLEAAEEVCAGGRISRAEVVDLVSALVEKSILSREDHGGVVRYRLLESIRQYGRERLAESGESARFRRGHRDFYRWMAAEGRRRLFGPDQTAWLERLRVEHANLRAALEYCLADPAEVEVALGMGADLLYHWITSFYLTEGRDWMDRALAMDLAATEVRARALWSTSWLAIIQGDLDGAAAMLRESRAIGERLGREEILGYVALYCGMIAMFRQDAGTAIDLYKEAVERHTATGDPVGHALALIRLSLAHSFLGDSALAVSIGEQGIAVCEAHGEGWHRAYAMMALGVELWRQGDAARATSMERESLRFNRALGDPLGLGVNLEVLAWVAAGERRFTRAARLLGIAQAVWEAVGAVLSGYGHLMRYHDACVDDTRRVLGPSAFRTEFDRGAALPGEDGLAYALQETAAPDAPDRDAGRSSPLTPRETQIARLVAEGESNKRIAAALVISQRTVEGHIEHIMNKLGFNSRVQIAGWINDHDRAAGAGPDG</sequence>
<dbReference type="Pfam" id="PF25872">
    <property type="entry name" value="HTH_77"/>
    <property type="match status" value="1"/>
</dbReference>
<dbReference type="PROSITE" id="PS50043">
    <property type="entry name" value="HTH_LUXR_2"/>
    <property type="match status" value="1"/>
</dbReference>
<dbReference type="InterPro" id="IPR027417">
    <property type="entry name" value="P-loop_NTPase"/>
</dbReference>
<dbReference type="GO" id="GO:0003677">
    <property type="term" value="F:DNA binding"/>
    <property type="evidence" value="ECO:0007669"/>
    <property type="project" value="InterPro"/>
</dbReference>
<feature type="region of interest" description="Disordered" evidence="1">
    <location>
        <begin position="1"/>
        <end position="23"/>
    </location>
</feature>
<evidence type="ECO:0000259" key="2">
    <source>
        <dbReference type="PROSITE" id="PS50043"/>
    </source>
</evidence>
<keyword evidence="4" id="KW-1185">Reference proteome</keyword>
<dbReference type="GO" id="GO:0043531">
    <property type="term" value="F:ADP binding"/>
    <property type="evidence" value="ECO:0007669"/>
    <property type="project" value="InterPro"/>
</dbReference>
<dbReference type="InterPro" id="IPR002182">
    <property type="entry name" value="NB-ARC"/>
</dbReference>
<dbReference type="PANTHER" id="PTHR47691">
    <property type="entry name" value="REGULATOR-RELATED"/>
    <property type="match status" value="1"/>
</dbReference>
<dbReference type="AlphaFoldDB" id="A0A1I5I8Q9"/>
<dbReference type="EMBL" id="FOVH01000007">
    <property type="protein sequence ID" value="SFO56411.1"/>
    <property type="molecule type" value="Genomic_DNA"/>
</dbReference>
<dbReference type="eggNOG" id="COG2197">
    <property type="taxonomic scope" value="Bacteria"/>
</dbReference>
<dbReference type="RefSeq" id="WP_075021964.1">
    <property type="nucleotide sequence ID" value="NZ_FOVH01000007.1"/>
</dbReference>
<dbReference type="InterPro" id="IPR011990">
    <property type="entry name" value="TPR-like_helical_dom_sf"/>
</dbReference>
<dbReference type="GO" id="GO:0004674">
    <property type="term" value="F:protein serine/threonine kinase activity"/>
    <property type="evidence" value="ECO:0007669"/>
    <property type="project" value="UniProtKB-KW"/>
</dbReference>
<evidence type="ECO:0000313" key="3">
    <source>
        <dbReference type="EMBL" id="SFO56411.1"/>
    </source>
</evidence>
<dbReference type="SUPFAM" id="SSF46894">
    <property type="entry name" value="C-terminal effector domain of the bipartite response regulators"/>
    <property type="match status" value="1"/>
</dbReference>
<dbReference type="PRINTS" id="PR00364">
    <property type="entry name" value="DISEASERSIST"/>
</dbReference>
<dbReference type="Gene3D" id="3.40.50.300">
    <property type="entry name" value="P-loop containing nucleotide triphosphate hydrolases"/>
    <property type="match status" value="1"/>
</dbReference>
<dbReference type="PANTHER" id="PTHR47691:SF3">
    <property type="entry name" value="HTH-TYPE TRANSCRIPTIONAL REGULATOR RV0890C-RELATED"/>
    <property type="match status" value="1"/>
</dbReference>
<dbReference type="Gene3D" id="1.25.40.10">
    <property type="entry name" value="Tetratricopeptide repeat domain"/>
    <property type="match status" value="1"/>
</dbReference>
<dbReference type="SUPFAM" id="SSF48452">
    <property type="entry name" value="TPR-like"/>
    <property type="match status" value="1"/>
</dbReference>
<dbReference type="Gene3D" id="1.10.10.10">
    <property type="entry name" value="Winged helix-like DNA-binding domain superfamily/Winged helix DNA-binding domain"/>
    <property type="match status" value="1"/>
</dbReference>
<proteinExistence type="predicted"/>
<keyword evidence="3" id="KW-0808">Transferase</keyword>
<dbReference type="eggNOG" id="COG3903">
    <property type="taxonomic scope" value="Bacteria"/>
</dbReference>
<accession>A0A1I5I8Q9</accession>
<dbReference type="InterPro" id="IPR036388">
    <property type="entry name" value="WH-like_DNA-bd_sf"/>
</dbReference>
<feature type="region of interest" description="Disordered" evidence="1">
    <location>
        <begin position="704"/>
        <end position="723"/>
    </location>
</feature>
<gene>
    <name evidence="3" type="ORF">SAMN04489713_107169</name>
</gene>
<name>A0A1I5I8Q9_9ACTN</name>
<dbReference type="PROSITE" id="PS00622">
    <property type="entry name" value="HTH_LUXR_1"/>
    <property type="match status" value="1"/>
</dbReference>
<dbReference type="GO" id="GO:0006355">
    <property type="term" value="P:regulation of DNA-templated transcription"/>
    <property type="evidence" value="ECO:0007669"/>
    <property type="project" value="InterPro"/>
</dbReference>
<organism evidence="3 4">
    <name type="scientific">Actinomadura madurae</name>
    <dbReference type="NCBI Taxonomy" id="1993"/>
    <lineage>
        <taxon>Bacteria</taxon>
        <taxon>Bacillati</taxon>
        <taxon>Actinomycetota</taxon>
        <taxon>Actinomycetes</taxon>
        <taxon>Streptosporangiales</taxon>
        <taxon>Thermomonosporaceae</taxon>
        <taxon>Actinomadura</taxon>
    </lineage>
</organism>
<dbReference type="Proteomes" id="UP000183413">
    <property type="component" value="Unassembled WGS sequence"/>
</dbReference>
<evidence type="ECO:0000313" key="4">
    <source>
        <dbReference type="Proteomes" id="UP000183413"/>
    </source>
</evidence>
<dbReference type="InParanoid" id="A0A1I5I8Q9"/>
<dbReference type="Pfam" id="PF00931">
    <property type="entry name" value="NB-ARC"/>
    <property type="match status" value="1"/>
</dbReference>
<reference evidence="3 4" key="1">
    <citation type="submission" date="2016-10" db="EMBL/GenBank/DDBJ databases">
        <authorList>
            <person name="de Groot N.N."/>
        </authorList>
    </citation>
    <scope>NUCLEOTIDE SEQUENCE [LARGE SCALE GENOMIC DNA]</scope>
    <source>
        <strain evidence="3 4">DSM 43067</strain>
    </source>
</reference>
<dbReference type="InterPro" id="IPR058852">
    <property type="entry name" value="HTH_77"/>
</dbReference>
<dbReference type="Pfam" id="PF00196">
    <property type="entry name" value="GerE"/>
    <property type="match status" value="1"/>
</dbReference>
<keyword evidence="3" id="KW-0723">Serine/threonine-protein kinase</keyword>
<dbReference type="PRINTS" id="PR00038">
    <property type="entry name" value="HTHLUXR"/>
</dbReference>
<dbReference type="SUPFAM" id="SSF52540">
    <property type="entry name" value="P-loop containing nucleoside triphosphate hydrolases"/>
    <property type="match status" value="1"/>
</dbReference>
<dbReference type="CDD" id="cd06170">
    <property type="entry name" value="LuxR_C_like"/>
    <property type="match status" value="1"/>
</dbReference>
<keyword evidence="3" id="KW-0418">Kinase</keyword>
<dbReference type="STRING" id="1993.SAMN04489713_107169"/>